<evidence type="ECO:0000256" key="2">
    <source>
        <dbReference type="ARBA" id="ARBA00022490"/>
    </source>
</evidence>
<dbReference type="OrthoDB" id="74835at2759"/>
<feature type="compositionally biased region" description="Polar residues" evidence="3">
    <location>
        <begin position="208"/>
        <end position="222"/>
    </location>
</feature>
<dbReference type="RefSeq" id="XP_004366965.1">
    <property type="nucleotide sequence ID" value="XM_004366908.1"/>
</dbReference>
<dbReference type="Proteomes" id="UP000007797">
    <property type="component" value="Unassembled WGS sequence"/>
</dbReference>
<protein>
    <recommendedName>
        <fullName evidence="6">mRNA decay factor PAT1 domain-containing protein</fullName>
    </recommendedName>
</protein>
<feature type="region of interest" description="Disordered" evidence="3">
    <location>
        <begin position="1"/>
        <end position="81"/>
    </location>
</feature>
<sequence length="800" mass="91151">MNTYIKGDNTIIPIKPKKSESEKPIEREEMSAPNYFDDDLLATDDQINYEEQEYDDDETFGDTGPLNDEWENQHTSLAHEHEGFVVDNKIRDGVQLKRYDDQEDLGDDGSLLEDDEDYRNGNGKDADGRSSFFSDLPPVNNNNNNNKQNRQQQQQSNAQGRTVGMFSSLSLYDDKEKSPNNNNNNNQVDNDQLESMFKIAMGEIPTTSIPQALTPHNSLNNVPTTPQHHQQQQQPQQSPIDPLKKLFQSGVPQQSPNKLEALKGAYSLSDLEAKFEQQSQQQSSVSQVVEQQQENVQQQQQQPQTPQGKNNINNNNRNSSPSRPGFTLGDAIPGNREYQQHQRILRDQARDANWNQHQSPRGDGGGGGGAPPTSPYNNNKYNKNAQNGKSPMKQPHIQDKKYMSADEIQTIHRLQAYQLHYTNPYIEDFYFQKLKERSGVVIQQFTHTPICDSLPKTITKKPTTTADPLLGALGRIPSHSIRAPRPILQIILDKDENEQYDKTVQSSDQTIKLAIESSYNHLLDIEDIDQLINNQQQSASTDNQQLIDLQAKKEQIAQDLFKSLHLDPFPCFKFESPLLPQQTPDQKWPSVCPEDLLFVSLWVIGKGRKLLNRAFLSLTSPQSVSALFAVCRNLPLLLMLHLPEGSEAATNGIYRTVSRWVMEIPIQFFTLAFHFLVNFNQPQFLTKVFSHRNGLAVIEQFLLRGYLVQDQAYLLHNNLQMDPVAVLQFHEIFGRFFQRLTGNFANIFSQQQPSQSPNIPPQPYPELVKIHSLLFHHSNEAQKNILSMELGMNNNNMMMR</sequence>
<feature type="compositionally biased region" description="Basic and acidic residues" evidence="3">
    <location>
        <begin position="118"/>
        <end position="128"/>
    </location>
</feature>
<comment type="subcellular location">
    <subcellularLocation>
        <location evidence="1">Cytoplasm</location>
        <location evidence="1">P-body</location>
    </subcellularLocation>
</comment>
<dbReference type="GO" id="GO:0003723">
    <property type="term" value="F:RNA binding"/>
    <property type="evidence" value="ECO:0007669"/>
    <property type="project" value="TreeGrafter"/>
</dbReference>
<feature type="compositionally biased region" description="Acidic residues" evidence="3">
    <location>
        <begin position="36"/>
        <end position="60"/>
    </location>
</feature>
<feature type="compositionally biased region" description="Low complexity" evidence="3">
    <location>
        <begin position="285"/>
        <end position="324"/>
    </location>
</feature>
<accession>F4PVG8</accession>
<proteinExistence type="predicted"/>
<dbReference type="PANTHER" id="PTHR21551">
    <property type="entry name" value="TOPOISOMERASE II-ASSOCIATED PROTEIN PAT1"/>
    <property type="match status" value="1"/>
</dbReference>
<evidence type="ECO:0000313" key="4">
    <source>
        <dbReference type="EMBL" id="EGG19982.1"/>
    </source>
</evidence>
<feature type="region of interest" description="Disordered" evidence="3">
    <location>
        <begin position="100"/>
        <end position="160"/>
    </location>
</feature>
<dbReference type="PANTHER" id="PTHR21551:SF0">
    <property type="entry name" value="PROTEIN ASSOCIATED WITH TOPO II RELATED-1, ISOFORM A"/>
    <property type="match status" value="1"/>
</dbReference>
<keyword evidence="2" id="KW-0963">Cytoplasm</keyword>
<dbReference type="GO" id="GO:0000932">
    <property type="term" value="C:P-body"/>
    <property type="evidence" value="ECO:0007669"/>
    <property type="project" value="UniProtKB-SubCell"/>
</dbReference>
<feature type="region of interest" description="Disordered" evidence="3">
    <location>
        <begin position="351"/>
        <end position="396"/>
    </location>
</feature>
<feature type="compositionally biased region" description="Low complexity" evidence="3">
    <location>
        <begin position="223"/>
        <end position="237"/>
    </location>
</feature>
<name>F4PVG8_CACFS</name>
<dbReference type="InterPro" id="IPR039900">
    <property type="entry name" value="Pat1-like"/>
</dbReference>
<feature type="region of interest" description="Disordered" evidence="3">
    <location>
        <begin position="208"/>
        <end position="254"/>
    </location>
</feature>
<feature type="compositionally biased region" description="Basic and acidic residues" evidence="3">
    <location>
        <begin position="17"/>
        <end position="30"/>
    </location>
</feature>
<dbReference type="OMA" id="NDEWENQ"/>
<dbReference type="AlphaFoldDB" id="F4PVG8"/>
<gene>
    <name evidence="4" type="ORF">DFA_07096</name>
</gene>
<dbReference type="STRING" id="1054147.F4PVG8"/>
<reference evidence="5" key="1">
    <citation type="journal article" date="2011" name="Genome Res.">
        <title>Phylogeny-wide analysis of social amoeba genomes highlights ancient origins for complex intercellular communication.</title>
        <authorList>
            <person name="Heidel A.J."/>
            <person name="Lawal H.M."/>
            <person name="Felder M."/>
            <person name="Schilde C."/>
            <person name="Helps N.R."/>
            <person name="Tunggal B."/>
            <person name="Rivero F."/>
            <person name="John U."/>
            <person name="Schleicher M."/>
            <person name="Eichinger L."/>
            <person name="Platzer M."/>
            <person name="Noegel A.A."/>
            <person name="Schaap P."/>
            <person name="Gloeckner G."/>
        </authorList>
    </citation>
    <scope>NUCLEOTIDE SEQUENCE [LARGE SCALE GENOMIC DNA]</scope>
    <source>
        <strain evidence="5">SH3</strain>
    </source>
</reference>
<evidence type="ECO:0008006" key="6">
    <source>
        <dbReference type="Google" id="ProtNLM"/>
    </source>
</evidence>
<dbReference type="EMBL" id="GL883013">
    <property type="protein sequence ID" value="EGG19982.1"/>
    <property type="molecule type" value="Genomic_DNA"/>
</dbReference>
<organism evidence="4 5">
    <name type="scientific">Cavenderia fasciculata</name>
    <name type="common">Slime mold</name>
    <name type="synonym">Dictyostelium fasciculatum</name>
    <dbReference type="NCBI Taxonomy" id="261658"/>
    <lineage>
        <taxon>Eukaryota</taxon>
        <taxon>Amoebozoa</taxon>
        <taxon>Evosea</taxon>
        <taxon>Eumycetozoa</taxon>
        <taxon>Dictyostelia</taxon>
        <taxon>Acytosteliales</taxon>
        <taxon>Cavenderiaceae</taxon>
        <taxon>Cavenderia</taxon>
    </lineage>
</organism>
<dbReference type="KEGG" id="dfa:DFA_07096"/>
<feature type="compositionally biased region" description="Acidic residues" evidence="3">
    <location>
        <begin position="101"/>
        <end position="117"/>
    </location>
</feature>
<dbReference type="GeneID" id="14872153"/>
<evidence type="ECO:0000256" key="1">
    <source>
        <dbReference type="ARBA" id="ARBA00004201"/>
    </source>
</evidence>
<dbReference type="GO" id="GO:0033962">
    <property type="term" value="P:P-body assembly"/>
    <property type="evidence" value="ECO:0007669"/>
    <property type="project" value="TreeGrafter"/>
</dbReference>
<dbReference type="GO" id="GO:0000290">
    <property type="term" value="P:deadenylation-dependent decapping of nuclear-transcribed mRNA"/>
    <property type="evidence" value="ECO:0007669"/>
    <property type="project" value="InterPro"/>
</dbReference>
<feature type="compositionally biased region" description="Low complexity" evidence="3">
    <location>
        <begin position="140"/>
        <end position="159"/>
    </location>
</feature>
<keyword evidence="5" id="KW-1185">Reference proteome</keyword>
<evidence type="ECO:0000313" key="5">
    <source>
        <dbReference type="Proteomes" id="UP000007797"/>
    </source>
</evidence>
<feature type="region of interest" description="Disordered" evidence="3">
    <location>
        <begin position="285"/>
        <end position="333"/>
    </location>
</feature>
<evidence type="ECO:0000256" key="3">
    <source>
        <dbReference type="SAM" id="MobiDB-lite"/>
    </source>
</evidence>